<proteinExistence type="predicted"/>
<dbReference type="AlphaFoldDB" id="A0A512RIM4"/>
<protein>
    <submittedName>
        <fullName evidence="1">Uncharacterized protein</fullName>
    </submittedName>
</protein>
<reference evidence="1 2" key="1">
    <citation type="submission" date="2019-07" db="EMBL/GenBank/DDBJ databases">
        <title>Whole genome shotgun sequence of Chitinophaga cymbidii NBRC 109752.</title>
        <authorList>
            <person name="Hosoyama A."/>
            <person name="Uohara A."/>
            <person name="Ohji S."/>
            <person name="Ichikawa N."/>
        </authorList>
    </citation>
    <scope>NUCLEOTIDE SEQUENCE [LARGE SCALE GENOMIC DNA]</scope>
    <source>
        <strain evidence="1 2">NBRC 109752</strain>
    </source>
</reference>
<sequence>MNDVFENALPKNRLDLQKFLNFTIMPTLHVRKIKGDRISMPEKEFRKLLAKAEELEDIKAFDKAMKKIKEGKEEILPWDKVKEALEKSKR</sequence>
<dbReference type="Proteomes" id="UP000321436">
    <property type="component" value="Unassembled WGS sequence"/>
</dbReference>
<evidence type="ECO:0000313" key="2">
    <source>
        <dbReference type="Proteomes" id="UP000321436"/>
    </source>
</evidence>
<gene>
    <name evidence="1" type="ORF">CCY01nite_17980</name>
</gene>
<evidence type="ECO:0000313" key="1">
    <source>
        <dbReference type="EMBL" id="GEP95538.1"/>
    </source>
</evidence>
<accession>A0A512RIM4</accession>
<name>A0A512RIM4_9BACT</name>
<organism evidence="1 2">
    <name type="scientific">Chitinophaga cymbidii</name>
    <dbReference type="NCBI Taxonomy" id="1096750"/>
    <lineage>
        <taxon>Bacteria</taxon>
        <taxon>Pseudomonadati</taxon>
        <taxon>Bacteroidota</taxon>
        <taxon>Chitinophagia</taxon>
        <taxon>Chitinophagales</taxon>
        <taxon>Chitinophagaceae</taxon>
        <taxon>Chitinophaga</taxon>
    </lineage>
</organism>
<dbReference type="EMBL" id="BKAU01000001">
    <property type="protein sequence ID" value="GEP95538.1"/>
    <property type="molecule type" value="Genomic_DNA"/>
</dbReference>
<comment type="caution">
    <text evidence="1">The sequence shown here is derived from an EMBL/GenBank/DDBJ whole genome shotgun (WGS) entry which is preliminary data.</text>
</comment>
<keyword evidence="2" id="KW-1185">Reference proteome</keyword>